<dbReference type="OrthoDB" id="78358at2759"/>
<feature type="non-terminal residue" evidence="6">
    <location>
        <position position="1"/>
    </location>
</feature>
<dbReference type="InterPro" id="IPR034264">
    <property type="entry name" value="RBM48_RRM"/>
</dbReference>
<sequence length="226" mass="26385">QEPPVRKKYRAGRRIRAVKVYTVHQESRYLLIERVPALGNTKELLEICSLYGSIEEYRLLDDYPSEEFYDVYWIKYGSLLDARYLVVLSLLIRNEKLIQAYPRMAKRKLDDYVFFGSPLQIRYCPEYETVEDTREKLIDRRRVVSLKTNTPDPLFDGAIAEKALYPEADTVATVEATNPEMLIKPVPKVDHITQSILNIREKLKEASRPVQPLKPASGEPKKRRRI</sequence>
<dbReference type="GO" id="GO:0006397">
    <property type="term" value="P:mRNA processing"/>
    <property type="evidence" value="ECO:0007669"/>
    <property type="project" value="UniProtKB-KW"/>
</dbReference>
<name>A0A1Y1Z7X5_9FUNG</name>
<organism evidence="6 7">
    <name type="scientific">Basidiobolus meristosporus CBS 931.73</name>
    <dbReference type="NCBI Taxonomy" id="1314790"/>
    <lineage>
        <taxon>Eukaryota</taxon>
        <taxon>Fungi</taxon>
        <taxon>Fungi incertae sedis</taxon>
        <taxon>Zoopagomycota</taxon>
        <taxon>Entomophthoromycotina</taxon>
        <taxon>Basidiobolomycetes</taxon>
        <taxon>Basidiobolales</taxon>
        <taxon>Basidiobolaceae</taxon>
        <taxon>Basidiobolus</taxon>
    </lineage>
</organism>
<dbReference type="GO" id="GO:0008380">
    <property type="term" value="P:RNA splicing"/>
    <property type="evidence" value="ECO:0007669"/>
    <property type="project" value="UniProtKB-KW"/>
</dbReference>
<accession>A0A1Y1Z7X5</accession>
<evidence type="ECO:0000256" key="1">
    <source>
        <dbReference type="ARBA" id="ARBA00022664"/>
    </source>
</evidence>
<protein>
    <recommendedName>
        <fullName evidence="8">RNA-binding protein 48</fullName>
    </recommendedName>
</protein>
<evidence type="ECO:0000256" key="5">
    <source>
        <dbReference type="SAM" id="MobiDB-lite"/>
    </source>
</evidence>
<dbReference type="PANTHER" id="PTHR20957">
    <property type="entry name" value="RNA-BINDING PROTEIN 48"/>
    <property type="match status" value="1"/>
</dbReference>
<keyword evidence="4" id="KW-0508">mRNA splicing</keyword>
<dbReference type="EMBL" id="MCFE01000017">
    <property type="protein sequence ID" value="ORY06353.1"/>
    <property type="molecule type" value="Genomic_DNA"/>
</dbReference>
<dbReference type="GO" id="GO:0003723">
    <property type="term" value="F:RNA binding"/>
    <property type="evidence" value="ECO:0007669"/>
    <property type="project" value="UniProtKB-KW"/>
</dbReference>
<evidence type="ECO:0000313" key="6">
    <source>
        <dbReference type="EMBL" id="ORY06353.1"/>
    </source>
</evidence>
<dbReference type="AlphaFoldDB" id="A0A1Y1Z7X5"/>
<evidence type="ECO:0000256" key="2">
    <source>
        <dbReference type="ARBA" id="ARBA00022728"/>
    </source>
</evidence>
<reference evidence="6 7" key="1">
    <citation type="submission" date="2016-07" db="EMBL/GenBank/DDBJ databases">
        <title>Pervasive Adenine N6-methylation of Active Genes in Fungi.</title>
        <authorList>
            <consortium name="DOE Joint Genome Institute"/>
            <person name="Mondo S.J."/>
            <person name="Dannebaum R.O."/>
            <person name="Kuo R.C."/>
            <person name="Labutti K."/>
            <person name="Haridas S."/>
            <person name="Kuo A."/>
            <person name="Salamov A."/>
            <person name="Ahrendt S.R."/>
            <person name="Lipzen A."/>
            <person name="Sullivan W."/>
            <person name="Andreopoulos W.B."/>
            <person name="Clum A."/>
            <person name="Lindquist E."/>
            <person name="Daum C."/>
            <person name="Ramamoorthy G.K."/>
            <person name="Gryganskyi A."/>
            <person name="Culley D."/>
            <person name="Magnuson J.K."/>
            <person name="James T.Y."/>
            <person name="O'Malley M.A."/>
            <person name="Stajich J.E."/>
            <person name="Spatafora J.W."/>
            <person name="Visel A."/>
            <person name="Grigoriev I.V."/>
        </authorList>
    </citation>
    <scope>NUCLEOTIDE SEQUENCE [LARGE SCALE GENOMIC DNA]</scope>
    <source>
        <strain evidence="6 7">CBS 931.73</strain>
    </source>
</reference>
<dbReference type="InterPro" id="IPR039599">
    <property type="entry name" value="RBM48"/>
</dbReference>
<keyword evidence="3" id="KW-0694">RNA-binding</keyword>
<evidence type="ECO:0000256" key="4">
    <source>
        <dbReference type="ARBA" id="ARBA00023187"/>
    </source>
</evidence>
<keyword evidence="7" id="KW-1185">Reference proteome</keyword>
<dbReference type="Proteomes" id="UP000193498">
    <property type="component" value="Unassembled WGS sequence"/>
</dbReference>
<dbReference type="GO" id="GO:0005681">
    <property type="term" value="C:spliceosomal complex"/>
    <property type="evidence" value="ECO:0007669"/>
    <property type="project" value="UniProtKB-KW"/>
</dbReference>
<evidence type="ECO:0000313" key="7">
    <source>
        <dbReference type="Proteomes" id="UP000193498"/>
    </source>
</evidence>
<comment type="caution">
    <text evidence="6">The sequence shown here is derived from an EMBL/GenBank/DDBJ whole genome shotgun (WGS) entry which is preliminary data.</text>
</comment>
<dbReference type="PANTHER" id="PTHR20957:SF0">
    <property type="entry name" value="RNA-BINDING PROTEIN 48"/>
    <property type="match status" value="1"/>
</dbReference>
<keyword evidence="1" id="KW-0507">mRNA processing</keyword>
<proteinExistence type="predicted"/>
<keyword evidence="2" id="KW-0747">Spliceosome</keyword>
<gene>
    <name evidence="6" type="ORF">K493DRAFT_23917</name>
</gene>
<dbReference type="InParanoid" id="A0A1Y1Z7X5"/>
<evidence type="ECO:0000256" key="3">
    <source>
        <dbReference type="ARBA" id="ARBA00022884"/>
    </source>
</evidence>
<dbReference type="GO" id="GO:0005654">
    <property type="term" value="C:nucleoplasm"/>
    <property type="evidence" value="ECO:0007669"/>
    <property type="project" value="TreeGrafter"/>
</dbReference>
<dbReference type="STRING" id="1314790.A0A1Y1Z7X5"/>
<feature type="region of interest" description="Disordered" evidence="5">
    <location>
        <begin position="206"/>
        <end position="226"/>
    </location>
</feature>
<dbReference type="CDD" id="cd12442">
    <property type="entry name" value="RRM_RBM48"/>
    <property type="match status" value="1"/>
</dbReference>
<evidence type="ECO:0008006" key="8">
    <source>
        <dbReference type="Google" id="ProtNLM"/>
    </source>
</evidence>